<proteinExistence type="inferred from homology"/>
<sequence length="546" mass="58789">MAQAFYRKWRPQLWDQVVGQEHIVHTLQNAIRGGKVGHAYLFSGPRGTGKTTTARLLAKAVNCLADELSDRPCDQCAHCKAVDEGRFLDLIEIDAASNTSVDDIRDLRDKINFAPSQGRYKVYIIDEVHMLSTAAFNALLKTLEEPPAHAIFILATTEVHKIPATVLSRCQRHEFRRIPVHDIVQHLHTIATAENLQVEEEALILIARQSTGAMRDAISLLDQLASTGEKITLENAQKVLGTATNQVVVDLVGAILASQADRGLDFIHQALDSGTDPRQFARQVVEYLRSLLLVRMGNADQVDATTEMRAQMAAHASQFDLPTLLQAIKVFNSAANEGRSGWQPSLMLELALTETLAIPANAAPVYTPAQVQNPEPARSSRPSPAFTPAPASQPAEPPAPRPDRSEPKTEAAPVEAAAAPQAAVQANAPAGEISLQAIHQNWAKICAAAKARRPQAVGLLNSVKNFTLKDGVLVLGFATEVVRSKMDGENLEATRQAVEQVLGVSLLISSVVANAKAKTLPDDLGVDADGMVGTALNLGGKIVDKD</sequence>
<comment type="catalytic activity">
    <reaction evidence="10 11">
        <text>DNA(n) + a 2'-deoxyribonucleoside 5'-triphosphate = DNA(n+1) + diphosphate</text>
        <dbReference type="Rhea" id="RHEA:22508"/>
        <dbReference type="Rhea" id="RHEA-COMP:17339"/>
        <dbReference type="Rhea" id="RHEA-COMP:17340"/>
        <dbReference type="ChEBI" id="CHEBI:33019"/>
        <dbReference type="ChEBI" id="CHEBI:61560"/>
        <dbReference type="ChEBI" id="CHEBI:173112"/>
        <dbReference type="EC" id="2.7.7.7"/>
    </reaction>
</comment>
<feature type="region of interest" description="Disordered" evidence="12">
    <location>
        <begin position="370"/>
        <end position="423"/>
    </location>
</feature>
<dbReference type="EMBL" id="DF967972">
    <property type="protein sequence ID" value="GAP15459.1"/>
    <property type="molecule type" value="Genomic_DNA"/>
</dbReference>
<dbReference type="RefSeq" id="WP_075074640.1">
    <property type="nucleotide sequence ID" value="NZ_DF967972.1"/>
</dbReference>
<dbReference type="PANTHER" id="PTHR11669">
    <property type="entry name" value="REPLICATION FACTOR C / DNA POLYMERASE III GAMMA-TAU SUBUNIT"/>
    <property type="match status" value="1"/>
</dbReference>
<dbReference type="GO" id="GO:0003677">
    <property type="term" value="F:DNA binding"/>
    <property type="evidence" value="ECO:0007669"/>
    <property type="project" value="InterPro"/>
</dbReference>
<dbReference type="InterPro" id="IPR027417">
    <property type="entry name" value="P-loop_NTPase"/>
</dbReference>
<dbReference type="GO" id="GO:0005524">
    <property type="term" value="F:ATP binding"/>
    <property type="evidence" value="ECO:0007669"/>
    <property type="project" value="UniProtKB-KW"/>
</dbReference>
<dbReference type="Pfam" id="PF13177">
    <property type="entry name" value="DNA_pol3_delta2"/>
    <property type="match status" value="1"/>
</dbReference>
<dbReference type="GO" id="GO:0006261">
    <property type="term" value="P:DNA-templated DNA replication"/>
    <property type="evidence" value="ECO:0007669"/>
    <property type="project" value="TreeGrafter"/>
</dbReference>
<dbReference type="PANTHER" id="PTHR11669:SF0">
    <property type="entry name" value="PROTEIN STICHEL-LIKE 2"/>
    <property type="match status" value="1"/>
</dbReference>
<keyword evidence="3 11" id="KW-0548">Nucleotidyltransferase</keyword>
<keyword evidence="7" id="KW-0862">Zinc</keyword>
<dbReference type="Pfam" id="PF22608">
    <property type="entry name" value="DNAX_ATPase_lid"/>
    <property type="match status" value="1"/>
</dbReference>
<feature type="compositionally biased region" description="Low complexity" evidence="12">
    <location>
        <begin position="410"/>
        <end position="423"/>
    </location>
</feature>
<dbReference type="SMART" id="SM00382">
    <property type="entry name" value="AAA"/>
    <property type="match status" value="1"/>
</dbReference>
<dbReference type="InterPro" id="IPR003593">
    <property type="entry name" value="AAA+_ATPase"/>
</dbReference>
<keyword evidence="2 11" id="KW-0808">Transferase</keyword>
<dbReference type="InterPro" id="IPR050238">
    <property type="entry name" value="DNA_Rep/Repair_Clamp_Loader"/>
</dbReference>
<dbReference type="STRING" id="360412.LARV_03246"/>
<dbReference type="PRINTS" id="PR00300">
    <property type="entry name" value="CLPPROTEASEA"/>
</dbReference>
<evidence type="ECO:0000256" key="3">
    <source>
        <dbReference type="ARBA" id="ARBA00022695"/>
    </source>
</evidence>
<evidence type="ECO:0000313" key="15">
    <source>
        <dbReference type="Proteomes" id="UP000055060"/>
    </source>
</evidence>
<evidence type="ECO:0000256" key="8">
    <source>
        <dbReference type="ARBA" id="ARBA00022840"/>
    </source>
</evidence>
<dbReference type="InterPro" id="IPR045085">
    <property type="entry name" value="HLD_clamp_pol_III_gamma_tau"/>
</dbReference>
<dbReference type="InterPro" id="IPR022754">
    <property type="entry name" value="DNA_pol_III_gamma-3"/>
</dbReference>
<evidence type="ECO:0000259" key="13">
    <source>
        <dbReference type="SMART" id="SM00382"/>
    </source>
</evidence>
<dbReference type="CDD" id="cd00009">
    <property type="entry name" value="AAA"/>
    <property type="match status" value="1"/>
</dbReference>
<evidence type="ECO:0000256" key="2">
    <source>
        <dbReference type="ARBA" id="ARBA00022679"/>
    </source>
</evidence>
<protein>
    <recommendedName>
        <fullName evidence="11">DNA polymerase III subunit gamma/tau</fullName>
        <ecNumber evidence="11">2.7.7.7</ecNumber>
    </recommendedName>
</protein>
<evidence type="ECO:0000256" key="11">
    <source>
        <dbReference type="RuleBase" id="RU364063"/>
    </source>
</evidence>
<keyword evidence="9 11" id="KW-0239">DNA-directed DNA polymerase</keyword>
<reference evidence="14" key="1">
    <citation type="submission" date="2015-07" db="EMBL/GenBank/DDBJ databases">
        <title>Draft Genome Sequences of Anaerolinea thermolimosa IMO-1, Bellilinea caldifistulae GOMI-1, Leptolinea tardivitalis YMTK-2, Levilinea saccharolytica KIBI-1,Longilinea arvoryzae KOME-1, Previously Described as Members of the Anaerolineaceae (Chloroflexi).</title>
        <authorList>
            <person name="Sekiguchi Y."/>
            <person name="Ohashi A."/>
            <person name="Matsuura N."/>
            <person name="Tourlousse M.D."/>
        </authorList>
    </citation>
    <scope>NUCLEOTIDE SEQUENCE [LARGE SCALE GENOMIC DNA]</scope>
    <source>
        <strain evidence="14">KOME-1</strain>
    </source>
</reference>
<dbReference type="GO" id="GO:0003887">
    <property type="term" value="F:DNA-directed DNA polymerase activity"/>
    <property type="evidence" value="ECO:0007669"/>
    <property type="project" value="UniProtKB-KW"/>
</dbReference>
<evidence type="ECO:0000256" key="1">
    <source>
        <dbReference type="ARBA" id="ARBA00006360"/>
    </source>
</evidence>
<evidence type="ECO:0000313" key="14">
    <source>
        <dbReference type="EMBL" id="GAP15459.1"/>
    </source>
</evidence>
<accession>A0A0S7BLB5</accession>
<evidence type="ECO:0000256" key="10">
    <source>
        <dbReference type="ARBA" id="ARBA00049244"/>
    </source>
</evidence>
<evidence type="ECO:0000256" key="9">
    <source>
        <dbReference type="ARBA" id="ARBA00022932"/>
    </source>
</evidence>
<dbReference type="Gene3D" id="1.10.8.60">
    <property type="match status" value="1"/>
</dbReference>
<dbReference type="FunFam" id="1.10.8.60:FF:000013">
    <property type="entry name" value="DNA polymerase III subunit gamma/tau"/>
    <property type="match status" value="1"/>
</dbReference>
<comment type="subunit">
    <text evidence="11">DNA polymerase III contains a core (composed of alpha, epsilon and theta chains) that associates with a tau subunit. This core dimerizes to form the POLIII' complex. PolIII' associates with the gamma complex (composed of gamma, delta, delta', psi and chi chains) and with the beta chain to form the complete DNA polymerase III complex.</text>
</comment>
<keyword evidence="15" id="KW-1185">Reference proteome</keyword>
<evidence type="ECO:0000256" key="5">
    <source>
        <dbReference type="ARBA" id="ARBA00022723"/>
    </source>
</evidence>
<keyword evidence="5" id="KW-0479">Metal-binding</keyword>
<dbReference type="NCBIfam" id="TIGR02397">
    <property type="entry name" value="dnaX_nterm"/>
    <property type="match status" value="1"/>
</dbReference>
<dbReference type="OrthoDB" id="9810148at2"/>
<dbReference type="InterPro" id="IPR008921">
    <property type="entry name" value="DNA_pol3_clamp-load_cplx_C"/>
</dbReference>
<dbReference type="SUPFAM" id="SSF52540">
    <property type="entry name" value="P-loop containing nucleoside triphosphate hydrolases"/>
    <property type="match status" value="1"/>
</dbReference>
<name>A0A0S7BLB5_9CHLR</name>
<evidence type="ECO:0000256" key="6">
    <source>
        <dbReference type="ARBA" id="ARBA00022741"/>
    </source>
</evidence>
<comment type="function">
    <text evidence="11">DNA polymerase III is a complex, multichain enzyme responsible for most of the replicative synthesis in bacteria. This DNA polymerase also exhibits 3' to 5' exonuclease activity.</text>
</comment>
<dbReference type="CDD" id="cd18137">
    <property type="entry name" value="HLD_clamp_pol_III_gamma_tau"/>
    <property type="match status" value="1"/>
</dbReference>
<dbReference type="Gene3D" id="1.20.272.10">
    <property type="match status" value="1"/>
</dbReference>
<dbReference type="FunFam" id="3.40.50.300:FF:000014">
    <property type="entry name" value="DNA polymerase III subunit gamma/tau"/>
    <property type="match status" value="1"/>
</dbReference>
<keyword evidence="4 11" id="KW-0235">DNA replication</keyword>
<gene>
    <name evidence="11" type="primary">dnaX</name>
    <name evidence="14" type="ORF">LARV_03246</name>
</gene>
<feature type="compositionally biased region" description="Low complexity" evidence="12">
    <location>
        <begin position="374"/>
        <end position="394"/>
    </location>
</feature>
<dbReference type="GO" id="GO:0046872">
    <property type="term" value="F:metal ion binding"/>
    <property type="evidence" value="ECO:0007669"/>
    <property type="project" value="UniProtKB-KW"/>
</dbReference>
<keyword evidence="6 11" id="KW-0547">Nucleotide-binding</keyword>
<organism evidence="14">
    <name type="scientific">Longilinea arvoryzae</name>
    <dbReference type="NCBI Taxonomy" id="360412"/>
    <lineage>
        <taxon>Bacteria</taxon>
        <taxon>Bacillati</taxon>
        <taxon>Chloroflexota</taxon>
        <taxon>Anaerolineae</taxon>
        <taxon>Anaerolineales</taxon>
        <taxon>Anaerolineaceae</taxon>
        <taxon>Longilinea</taxon>
    </lineage>
</organism>
<dbReference type="Pfam" id="PF12169">
    <property type="entry name" value="DNA_pol3_gamma3"/>
    <property type="match status" value="1"/>
</dbReference>
<dbReference type="SUPFAM" id="SSF48019">
    <property type="entry name" value="post-AAA+ oligomerization domain-like"/>
    <property type="match status" value="1"/>
</dbReference>
<evidence type="ECO:0000256" key="4">
    <source>
        <dbReference type="ARBA" id="ARBA00022705"/>
    </source>
</evidence>
<evidence type="ECO:0000256" key="7">
    <source>
        <dbReference type="ARBA" id="ARBA00022833"/>
    </source>
</evidence>
<keyword evidence="8 11" id="KW-0067">ATP-binding</keyword>
<evidence type="ECO:0000256" key="12">
    <source>
        <dbReference type="SAM" id="MobiDB-lite"/>
    </source>
</evidence>
<comment type="similarity">
    <text evidence="1 11">Belongs to the DnaX/STICHEL family.</text>
</comment>
<dbReference type="Proteomes" id="UP000055060">
    <property type="component" value="Unassembled WGS sequence"/>
</dbReference>
<dbReference type="AlphaFoldDB" id="A0A0S7BLB5"/>
<dbReference type="InterPro" id="IPR012763">
    <property type="entry name" value="DNA_pol_III_sug/sutau_N"/>
</dbReference>
<dbReference type="GO" id="GO:0009360">
    <property type="term" value="C:DNA polymerase III complex"/>
    <property type="evidence" value="ECO:0007669"/>
    <property type="project" value="InterPro"/>
</dbReference>
<dbReference type="NCBIfam" id="NF004046">
    <property type="entry name" value="PRK05563.1"/>
    <property type="match status" value="1"/>
</dbReference>
<dbReference type="EC" id="2.7.7.7" evidence="11"/>
<feature type="domain" description="AAA+ ATPase" evidence="13">
    <location>
        <begin position="36"/>
        <end position="179"/>
    </location>
</feature>
<dbReference type="InterPro" id="IPR001270">
    <property type="entry name" value="ClpA/B"/>
</dbReference>
<dbReference type="Gene3D" id="3.40.50.300">
    <property type="entry name" value="P-loop containing nucleotide triphosphate hydrolases"/>
    <property type="match status" value="1"/>
</dbReference>